<proteinExistence type="predicted"/>
<accession>A0A5B8X9W7</accession>
<organism evidence="1">
    <name type="scientific">Lestrade virus</name>
    <dbReference type="NCBI Taxonomy" id="2600332"/>
    <lineage>
        <taxon>Viruses</taxon>
        <taxon>Riboviria</taxon>
        <taxon>Orthornavirae</taxon>
        <taxon>Negarnaviricota</taxon>
        <taxon>Polyploviricotina</taxon>
        <taxon>Insthoviricetes</taxon>
        <taxon>Articulavirales</taxon>
        <taxon>Orthomyxoviridae</taxon>
    </lineage>
</organism>
<dbReference type="EMBL" id="MN167481">
    <property type="protein sequence ID" value="QED21505.1"/>
    <property type="molecule type" value="Genomic_RNA"/>
</dbReference>
<sequence length="803" mass="91188">METSTLQLERKKYFLSILNKIKNASDATLDIIADNELCNIKLIERSSKSMKDPNPLATVMSTMALKYPLSIDREKAKKYNIPKEFLQSEGASEVRDMHHASRILCKKEAIDWWVDESPLPDDSIKAVIDILFRMPREEVKKYYSIEWQSIRIGQVNVERKMIQTKEPLIAADKRTRETIIESIFFPDAVICYEHFPESLTKGVRELVKANVCSHMALASQMRVVLSQLDPRFKIIPVPSGFPDHIAGIKHAIMGANFTIRHRPIKNKGPVNALSAVIQHVSSCIVLESKLQKATLQDIIECLSNTFVEGNQFSKLVRTITLKETPVIKVIRSALGLPVISETSNDGLITSPNPSKVICHRMSNLGGTAYNVYLGMETVNFKYGDLRGTFSHNGAVINNVSTNFTTFRELRNALVEIAIYCRWNFNVTTAKNYQSMKNQARRYTSNNLGHLLQIEPVDLSRLERNTRIPHSYGILHLARASEYKAGLTQHMVIKYPEINLIIPGTNQALVIDTPTSSSRVLPETVKSNSPLLLGHLSLKELIRVVMFELCEKFNLLIKYIHEDNFKWKNEHFPKFIRDKGANLSQYCRAITPALIKEMAPKQLVAFFYLWTHVDPSIDTPTTPSVRTTNNQLLDMLGQSGIFTYAQNEEFLLYNVKIAEFSPVSFSRSTSGIFPGYRLLAETDNTVPLVPIAVLQHQSSTIEPGKAYNTLIEGRKITVVRDDSIAWDTEETIARQLTAYQNKKIAERVSVLDILRKRVLDMSDMSEYTIPAKRMRQDSNNGEDMLDEDAEYADQYAFDDEELDL</sequence>
<protein>
    <submittedName>
        <fullName evidence="1">PB2</fullName>
    </submittedName>
</protein>
<name>A0A5B8X9W7_9ORTO</name>
<reference evidence="1" key="1">
    <citation type="journal article" date="2019" name="Virology">
        <title>Identification of diverse arthropod associated viruses in native Australian fleas.</title>
        <authorList>
            <person name="Harvey E."/>
            <person name="Rose K."/>
            <person name="Eden J.S."/>
            <person name="Lawrence A."/>
            <person name="Doggett S.L."/>
            <person name="Holmes E.C."/>
        </authorList>
    </citation>
    <scope>NUCLEOTIDE SEQUENCE</scope>
    <source>
        <strain evidence="1">AFV5</strain>
    </source>
</reference>
<evidence type="ECO:0000313" key="1">
    <source>
        <dbReference type="EMBL" id="QED21505.1"/>
    </source>
</evidence>